<protein>
    <submittedName>
        <fullName evidence="1">Uncharacterized protein</fullName>
    </submittedName>
</protein>
<dbReference type="Pfam" id="PF10572">
    <property type="entry name" value="UPF0556"/>
    <property type="match status" value="1"/>
</dbReference>
<proteinExistence type="predicted"/>
<reference evidence="1" key="1">
    <citation type="journal article" date="2023" name="G3 (Bethesda)">
        <title>A reference genome for the long-term kleptoplast-retaining sea slug Elysia crispata morphotype clarki.</title>
        <authorList>
            <person name="Eastman K.E."/>
            <person name="Pendleton A.L."/>
            <person name="Shaikh M.A."/>
            <person name="Suttiyut T."/>
            <person name="Ogas R."/>
            <person name="Tomko P."/>
            <person name="Gavelis G."/>
            <person name="Widhalm J.R."/>
            <person name="Wisecaver J.H."/>
        </authorList>
    </citation>
    <scope>NUCLEOTIDE SEQUENCE</scope>
    <source>
        <strain evidence="1">ECLA1</strain>
    </source>
</reference>
<dbReference type="GO" id="GO:0005615">
    <property type="term" value="C:extracellular space"/>
    <property type="evidence" value="ECO:0007669"/>
    <property type="project" value="TreeGrafter"/>
</dbReference>
<evidence type="ECO:0000313" key="2">
    <source>
        <dbReference type="Proteomes" id="UP001283361"/>
    </source>
</evidence>
<evidence type="ECO:0000313" key="1">
    <source>
        <dbReference type="EMBL" id="KAK3764684.1"/>
    </source>
</evidence>
<comment type="caution">
    <text evidence="1">The sequence shown here is derived from an EMBL/GenBank/DDBJ whole genome shotgun (WGS) entry which is preliminary data.</text>
</comment>
<dbReference type="EMBL" id="JAWDGP010004413">
    <property type="protein sequence ID" value="KAK3764684.1"/>
    <property type="molecule type" value="Genomic_DNA"/>
</dbReference>
<gene>
    <name evidence="1" type="ORF">RRG08_019886</name>
</gene>
<dbReference type="PANTHER" id="PTHR31230:SF1">
    <property type="entry name" value="MYELOID-DERIVED GROWTH FACTOR"/>
    <property type="match status" value="1"/>
</dbReference>
<sequence>MKLNPASTHRSIVNLHFRLDLDSPKTFSFICLLLFACLFVQTLGDERTDDTFYVRPGAGPLSVRVQLKNYKCKFRYSAQGGTYEEWTITLDLIDNGGAMACTVERNSASYLFFEEFEMELIGPSVSITEVDVKDSKRDNLSLGKDEYELTANSIKSVKQKFKNHLEKVAVYSPLPREDL</sequence>
<dbReference type="Proteomes" id="UP001283361">
    <property type="component" value="Unassembled WGS sequence"/>
</dbReference>
<keyword evidence="2" id="KW-1185">Reference proteome</keyword>
<name>A0AAE1DBL2_9GAST</name>
<dbReference type="AlphaFoldDB" id="A0AAE1DBL2"/>
<organism evidence="1 2">
    <name type="scientific">Elysia crispata</name>
    <name type="common">lettuce slug</name>
    <dbReference type="NCBI Taxonomy" id="231223"/>
    <lineage>
        <taxon>Eukaryota</taxon>
        <taxon>Metazoa</taxon>
        <taxon>Spiralia</taxon>
        <taxon>Lophotrochozoa</taxon>
        <taxon>Mollusca</taxon>
        <taxon>Gastropoda</taxon>
        <taxon>Heterobranchia</taxon>
        <taxon>Euthyneura</taxon>
        <taxon>Panpulmonata</taxon>
        <taxon>Sacoglossa</taxon>
        <taxon>Placobranchoidea</taxon>
        <taxon>Plakobranchidae</taxon>
        <taxon>Elysia</taxon>
    </lineage>
</organism>
<accession>A0AAE1DBL2</accession>
<dbReference type="InterPro" id="IPR018887">
    <property type="entry name" value="MYDGF"/>
</dbReference>
<dbReference type="PANTHER" id="PTHR31230">
    <property type="entry name" value="MYELOID-DERIVED GROWTH FACTOR MYDGF"/>
    <property type="match status" value="1"/>
</dbReference>